<dbReference type="STRING" id="426418.B2WNC3"/>
<dbReference type="EMBL" id="DS231631">
    <property type="protein sequence ID" value="EDU44430.1"/>
    <property type="molecule type" value="Genomic_DNA"/>
</dbReference>
<evidence type="ECO:0000313" key="3">
    <source>
        <dbReference type="Proteomes" id="UP000001471"/>
    </source>
</evidence>
<proteinExistence type="predicted"/>
<gene>
    <name evidence="2" type="ORF">PTRG_11380</name>
</gene>
<dbReference type="InterPro" id="IPR053137">
    <property type="entry name" value="NLR-like"/>
</dbReference>
<dbReference type="Gene3D" id="1.25.40.10">
    <property type="entry name" value="Tetratricopeptide repeat domain"/>
    <property type="match status" value="4"/>
</dbReference>
<dbReference type="PANTHER" id="PTHR46082">
    <property type="entry name" value="ATP/GTP-BINDING PROTEIN-RELATED"/>
    <property type="match status" value="1"/>
</dbReference>
<dbReference type="SUPFAM" id="SSF52540">
    <property type="entry name" value="P-loop containing nucleoside triphosphate hydrolases"/>
    <property type="match status" value="1"/>
</dbReference>
<dbReference type="Pfam" id="PF13176">
    <property type="entry name" value="TPR_7"/>
    <property type="match status" value="1"/>
</dbReference>
<dbReference type="Pfam" id="PF13374">
    <property type="entry name" value="TPR_10"/>
    <property type="match status" value="1"/>
</dbReference>
<name>B2WNC3_PYRTR</name>
<reference evidence="3" key="1">
    <citation type="journal article" date="2013" name="G3 (Bethesda)">
        <title>Comparative genomics of a plant-pathogenic fungus, Pyrenophora tritici-repentis, reveals transduplication and the impact of repeat elements on pathogenicity and population divergence.</title>
        <authorList>
            <person name="Manning V.A."/>
            <person name="Pandelova I."/>
            <person name="Dhillon B."/>
            <person name="Wilhelm L.J."/>
            <person name="Goodwin S.B."/>
            <person name="Berlin A.M."/>
            <person name="Figueroa M."/>
            <person name="Freitag M."/>
            <person name="Hane J.K."/>
            <person name="Henrissat B."/>
            <person name="Holman W.H."/>
            <person name="Kodira C.D."/>
            <person name="Martin J."/>
            <person name="Oliver R.P."/>
            <person name="Robbertse B."/>
            <person name="Schackwitz W."/>
            <person name="Schwartz D.C."/>
            <person name="Spatafora J.W."/>
            <person name="Turgeon B.G."/>
            <person name="Yandava C."/>
            <person name="Young S."/>
            <person name="Zhou S."/>
            <person name="Zeng Q."/>
            <person name="Grigoriev I.V."/>
            <person name="Ma L.-J."/>
            <person name="Ciuffetti L.M."/>
        </authorList>
    </citation>
    <scope>NUCLEOTIDE SEQUENCE [LARGE SCALE GENOMIC DNA]</scope>
    <source>
        <strain evidence="3">Pt-1C-BFP</strain>
    </source>
</reference>
<dbReference type="InterPro" id="IPR027417">
    <property type="entry name" value="P-loop_NTPase"/>
</dbReference>
<dbReference type="PRINTS" id="PR00381">
    <property type="entry name" value="KINESINLIGHT"/>
</dbReference>
<protein>
    <submittedName>
        <fullName evidence="2">Kinesin light chain 3</fullName>
    </submittedName>
</protein>
<sequence>MRLLHYDALGRLVLTDFRGKTIPPYAILSHRWSDAEILIEDILNGTYKEKEEGYRKLRFCANQAAQDNLQYFWIDTCCIDRWNNNERSKAINSMFQWYKNAAQCYVFLLDVSVSTEAEPVQRSDWEALFRASAWFTRGWTLQELIAPASVDFFSREGYPIGDKASLDQLIHEITNIPLAALRNCPLHEFSTSERERWAESRRTTEGEDVVYCLLGILGVSMPTTYGEGQESARRRLRAELEGAVDAPSIIPFSRNPRFVGRESQLAELEAKLFSNDQTTTTLAIVGPGGTGKSQLALEVAHRTRQNNKNCLVFWMDASDKDSLYQSYASVAQKISVLGWDDDQADMKQLLKRCLVEISARKCLMIFDNTEHTTLRSSGSCTTEASDLADCLPQSKLCSVIFTTTNSATAQALALQNIITLRKLTLDAALRMLQVRLAKTLANIEQLEAEHLLRELSYLPLAVMQAAAYIEASGITVQEYRSRLDDYKEPAIEHSGDSSEGRIQESGVEGPVAAALFLSIDQISRDHAFAADCLFLAACVDRKDISLDLLEAVSMQAREDAIRMLDKYALVTRRPAESALDLHRLVHQALRKRLQMQGQLQEWTQRTITQLLQVFPDDDHSNRSKWRRLLPHAQYALSHSSADNNDEERTRLASKCATALFSDGRYEEAEELYVQVMQTRKRVLGDEHPDMLSSMNNLAATYWNQGRWKEAEELQVQVMQTRKRVLTDEHPDTLTSMNNLALTYWNQGRWKEAEELQVQVLQTRKRVLSDEHPDTLTSMNNLASTYRNQGRWKEAEELEMQVLQTSKRVLSDEHPNTLTSMANLAATYRNQGRWKEAEELQVQVLQTRKRVLSDEHPNTLTSMANLAATYRNQGRWKEAEELQVQVLQTSKRVLTDEHPDTLTSMANLASTYRNQGRWKEAEELEMQVLQTSKRVLSDEHPNTLTSMANLAATYRNQGRWKEAEELEVQVLQTSKRVLTDEHPDMLSSMNNLALTYWNQGRWKEAEELQVQVMQTRKRVLTDEHPDTLTSMNNLALTYWNQGRWKEAEELQVQVLQTSKRVLTDEHPDMLSSMNNLALTYWNQGRWKEAEELQVQVMQTRKRVLTDEHPDTLTSMNNLALTYRNQGRWKEAEELQVQVMQTRKRVLTDEHPNTLTSMANLAATYRNQGRWKEAEELQVQVLQTSKRVLSDEHPDTLNSMHNLAFTLQSQARHEEAFALIERCLQLREQVLGKEHPNTQLSLSILSSWRVECE</sequence>
<accession>B2WNC3</accession>
<evidence type="ECO:0000259" key="1">
    <source>
        <dbReference type="SMART" id="SM00382"/>
    </source>
</evidence>
<dbReference type="SMART" id="SM00382">
    <property type="entry name" value="AAA"/>
    <property type="match status" value="1"/>
</dbReference>
<dbReference type="Pfam" id="PF13424">
    <property type="entry name" value="TPR_12"/>
    <property type="match status" value="6"/>
</dbReference>
<dbReference type="Pfam" id="PF06985">
    <property type="entry name" value="HET"/>
    <property type="match status" value="1"/>
</dbReference>
<dbReference type="Proteomes" id="UP000001471">
    <property type="component" value="Unassembled WGS sequence"/>
</dbReference>
<dbReference type="InParanoid" id="B2WNC3"/>
<dbReference type="PANTHER" id="PTHR46082:SF6">
    <property type="entry name" value="AAA+ ATPASE DOMAIN-CONTAINING PROTEIN-RELATED"/>
    <property type="match status" value="1"/>
</dbReference>
<dbReference type="InterPro" id="IPR011990">
    <property type="entry name" value="TPR-like_helical_dom_sf"/>
</dbReference>
<dbReference type="HOGENOM" id="CLU_000288_125_4_1"/>
<dbReference type="GO" id="GO:0043531">
    <property type="term" value="F:ADP binding"/>
    <property type="evidence" value="ECO:0007669"/>
    <property type="project" value="InterPro"/>
</dbReference>
<dbReference type="SMART" id="SM00028">
    <property type="entry name" value="TPR"/>
    <property type="match status" value="14"/>
</dbReference>
<dbReference type="Gene3D" id="3.40.50.300">
    <property type="entry name" value="P-loop containing nucleotide triphosphate hydrolases"/>
    <property type="match status" value="1"/>
</dbReference>
<dbReference type="OrthoDB" id="5986190at2759"/>
<organism evidence="2 3">
    <name type="scientific">Pyrenophora tritici-repentis (strain Pt-1C-BFP)</name>
    <name type="common">Wheat tan spot fungus</name>
    <name type="synonym">Drechslera tritici-repentis</name>
    <dbReference type="NCBI Taxonomy" id="426418"/>
    <lineage>
        <taxon>Eukaryota</taxon>
        <taxon>Fungi</taxon>
        <taxon>Dikarya</taxon>
        <taxon>Ascomycota</taxon>
        <taxon>Pezizomycotina</taxon>
        <taxon>Dothideomycetes</taxon>
        <taxon>Pleosporomycetidae</taxon>
        <taxon>Pleosporales</taxon>
        <taxon>Pleosporineae</taxon>
        <taxon>Pleosporaceae</taxon>
        <taxon>Pyrenophora</taxon>
    </lineage>
</organism>
<dbReference type="InterPro" id="IPR010730">
    <property type="entry name" value="HET"/>
</dbReference>
<dbReference type="Pfam" id="PF00931">
    <property type="entry name" value="NB-ARC"/>
    <property type="match status" value="1"/>
</dbReference>
<dbReference type="SUPFAM" id="SSF48452">
    <property type="entry name" value="TPR-like"/>
    <property type="match status" value="5"/>
</dbReference>
<evidence type="ECO:0000313" key="2">
    <source>
        <dbReference type="EMBL" id="EDU44430.1"/>
    </source>
</evidence>
<dbReference type="eggNOG" id="KOG1840">
    <property type="taxonomic scope" value="Eukaryota"/>
</dbReference>
<dbReference type="InterPro" id="IPR002182">
    <property type="entry name" value="NB-ARC"/>
</dbReference>
<dbReference type="AlphaFoldDB" id="B2WNC3"/>
<feature type="domain" description="AAA+ ATPase" evidence="1">
    <location>
        <begin position="278"/>
        <end position="424"/>
    </location>
</feature>
<dbReference type="InterPro" id="IPR003593">
    <property type="entry name" value="AAA+_ATPase"/>
</dbReference>
<dbReference type="OMA" id="NCPLHEF"/>
<dbReference type="InterPro" id="IPR019734">
    <property type="entry name" value="TPR_rpt"/>
</dbReference>